<comment type="caution">
    <text evidence="1">The sequence shown here is derived from an EMBL/GenBank/DDBJ whole genome shotgun (WGS) entry which is preliminary data.</text>
</comment>
<evidence type="ECO:0000313" key="2">
    <source>
        <dbReference type="Proteomes" id="UP001054902"/>
    </source>
</evidence>
<accession>A0AAD3H2Y6</accession>
<dbReference type="AlphaFoldDB" id="A0AAD3H2Y6"/>
<organism evidence="1 2">
    <name type="scientific">Chaetoceros tenuissimus</name>
    <dbReference type="NCBI Taxonomy" id="426638"/>
    <lineage>
        <taxon>Eukaryota</taxon>
        <taxon>Sar</taxon>
        <taxon>Stramenopiles</taxon>
        <taxon>Ochrophyta</taxon>
        <taxon>Bacillariophyta</taxon>
        <taxon>Coscinodiscophyceae</taxon>
        <taxon>Chaetocerotophycidae</taxon>
        <taxon>Chaetocerotales</taxon>
        <taxon>Chaetocerotaceae</taxon>
        <taxon>Chaetoceros</taxon>
    </lineage>
</organism>
<keyword evidence="2" id="KW-1185">Reference proteome</keyword>
<protein>
    <submittedName>
        <fullName evidence="1">Uncharacterized protein</fullName>
    </submittedName>
</protein>
<dbReference type="EMBL" id="BLLK01000029">
    <property type="protein sequence ID" value="GFH48662.1"/>
    <property type="molecule type" value="Genomic_DNA"/>
</dbReference>
<dbReference type="Proteomes" id="UP001054902">
    <property type="component" value="Unassembled WGS sequence"/>
</dbReference>
<reference evidence="1 2" key="1">
    <citation type="journal article" date="2021" name="Sci. Rep.">
        <title>The genome of the diatom Chaetoceros tenuissimus carries an ancient integrated fragment of an extant virus.</title>
        <authorList>
            <person name="Hongo Y."/>
            <person name="Kimura K."/>
            <person name="Takaki Y."/>
            <person name="Yoshida Y."/>
            <person name="Baba S."/>
            <person name="Kobayashi G."/>
            <person name="Nagasaki K."/>
            <person name="Hano T."/>
            <person name="Tomaru Y."/>
        </authorList>
    </citation>
    <scope>NUCLEOTIDE SEQUENCE [LARGE SCALE GENOMIC DNA]</scope>
    <source>
        <strain evidence="1 2">NIES-3715</strain>
    </source>
</reference>
<sequence>MKTHDFIRLANEEHDALTDYCNSFAELSMQLSSNSINKTSPVVQYEEDDMYMNFQAGIHLHDTKRVESQSQQYVLQYIGKLEMLREVHASLIRKYNELKLQNMNEKILDELERHTKISTRVIASVASSTTKGLGPIHMNGMQRNVTGNGDQNLHELRMVSLVSLRASVEQVKSALEKYS</sequence>
<gene>
    <name evidence="1" type="ORF">CTEN210_05138</name>
</gene>
<proteinExistence type="predicted"/>
<name>A0AAD3H2Y6_9STRA</name>
<evidence type="ECO:0000313" key="1">
    <source>
        <dbReference type="EMBL" id="GFH48662.1"/>
    </source>
</evidence>